<feature type="coiled-coil region" evidence="7">
    <location>
        <begin position="349"/>
        <end position="383"/>
    </location>
</feature>
<feature type="region of interest" description="Disordered" evidence="8">
    <location>
        <begin position="458"/>
        <end position="499"/>
    </location>
</feature>
<dbReference type="InterPro" id="IPR046347">
    <property type="entry name" value="bZIP_sf"/>
</dbReference>
<feature type="region of interest" description="Disordered" evidence="8">
    <location>
        <begin position="154"/>
        <end position="197"/>
    </location>
</feature>
<dbReference type="SUPFAM" id="SSF57959">
    <property type="entry name" value="Leucine zipper domain"/>
    <property type="match status" value="1"/>
</dbReference>
<dbReference type="SMART" id="SM00338">
    <property type="entry name" value="BRLZ"/>
    <property type="match status" value="1"/>
</dbReference>
<keyword evidence="7" id="KW-0175">Coiled coil</keyword>
<keyword evidence="4" id="KW-0238">DNA-binding</keyword>
<evidence type="ECO:0000256" key="3">
    <source>
        <dbReference type="ARBA" id="ARBA00023015"/>
    </source>
</evidence>
<proteinExistence type="inferred from homology"/>
<feature type="region of interest" description="Disordered" evidence="8">
    <location>
        <begin position="29"/>
        <end position="72"/>
    </location>
</feature>
<name>A0A8J4Q365_9MYCE</name>
<feature type="compositionally biased region" description="Low complexity" evidence="8">
    <location>
        <begin position="475"/>
        <end position="495"/>
    </location>
</feature>
<dbReference type="PANTHER" id="PTHR47416:SF8">
    <property type="entry name" value="BASIC-LEUCINE ZIPPER TRANSCRIPTION FACTOR E-RELATED"/>
    <property type="match status" value="1"/>
</dbReference>
<accession>A0A8J4Q365</accession>
<evidence type="ECO:0000313" key="10">
    <source>
        <dbReference type="EMBL" id="KAF2077199.1"/>
    </source>
</evidence>
<evidence type="ECO:0000259" key="9">
    <source>
        <dbReference type="PROSITE" id="PS50217"/>
    </source>
</evidence>
<comment type="similarity">
    <text evidence="2">Belongs to the bZIP family.</text>
</comment>
<evidence type="ECO:0000313" key="11">
    <source>
        <dbReference type="Proteomes" id="UP000695562"/>
    </source>
</evidence>
<dbReference type="GO" id="GO:0003700">
    <property type="term" value="F:DNA-binding transcription factor activity"/>
    <property type="evidence" value="ECO:0007669"/>
    <property type="project" value="InterPro"/>
</dbReference>
<comment type="caution">
    <text evidence="10">The sequence shown here is derived from an EMBL/GenBank/DDBJ whole genome shotgun (WGS) entry which is preliminary data.</text>
</comment>
<feature type="region of interest" description="Disordered" evidence="8">
    <location>
        <begin position="300"/>
        <end position="319"/>
    </location>
</feature>
<dbReference type="OrthoDB" id="20712at2759"/>
<evidence type="ECO:0000256" key="8">
    <source>
        <dbReference type="SAM" id="MobiDB-lite"/>
    </source>
</evidence>
<keyword evidence="3" id="KW-0805">Transcription regulation</keyword>
<feature type="region of interest" description="Disordered" evidence="8">
    <location>
        <begin position="511"/>
        <end position="535"/>
    </location>
</feature>
<dbReference type="GO" id="GO:0003677">
    <property type="term" value="F:DNA binding"/>
    <property type="evidence" value="ECO:0007669"/>
    <property type="project" value="UniProtKB-KW"/>
</dbReference>
<evidence type="ECO:0000256" key="1">
    <source>
        <dbReference type="ARBA" id="ARBA00004123"/>
    </source>
</evidence>
<sequence>MSLIEPDIYNLFPNPDLAIDFTSGLVPDSPNKVGQKKNSFLNSPPIKHQVNGQQQSNQQNQQNQQQQQQQQNVQMMNQNIYMAPNNMVMEEQLFTMFLSPEKDQSINIQNSIDVNNNNNNFNYGTNKNIEEFYNTGGVVPDASMNPNLYKDQQQQNIKIQQQHQNHQHQPQQLHQQQQIQQQQIQQQLQQHQPPHLQQHQNYIVPESVFEIPFSLSSMNNMNQHQHQHQQMMNNNINIQNNNNNNKQFKQQQPQQTQIQPNQSLIPIPPAPTSNNNNNNNIKKKEEDKTMKKRKFITSTPVKGENGTTLIPTPDGSGNIEEERHMKRQRRLVKNREAAQLFRQRQKAYIQDLEKKVSDLTGTNSEYRARVELLNSENKLIREQLLYLRNFVTQAVSFSFPKGANGSSSPSDILGSMPGMNSPLPQGILPPGMMNNSMIMSAIAEAASKNSAFRQGIQGTLLGTPIPSPSENANIGSPTNSSSNSTSNNSSGNNSPMKNNILNQQQVPALPYLSQSTPPQQSNMNNNHHSPLSNCR</sequence>
<feature type="compositionally biased region" description="Low complexity" evidence="8">
    <location>
        <begin position="236"/>
        <end position="262"/>
    </location>
</feature>
<feature type="compositionally biased region" description="Low complexity" evidence="8">
    <location>
        <begin position="49"/>
        <end position="72"/>
    </location>
</feature>
<gene>
    <name evidence="10" type="ORF">CYY_001520</name>
</gene>
<dbReference type="CDD" id="cd14704">
    <property type="entry name" value="bZIP_HY5-like"/>
    <property type="match status" value="1"/>
</dbReference>
<evidence type="ECO:0000256" key="6">
    <source>
        <dbReference type="ARBA" id="ARBA00023242"/>
    </source>
</evidence>
<dbReference type="PANTHER" id="PTHR47416">
    <property type="entry name" value="BASIC-LEUCINE ZIPPER TRANSCRIPTION FACTOR F-RELATED"/>
    <property type="match status" value="1"/>
</dbReference>
<organism evidence="10 11">
    <name type="scientific">Polysphondylium violaceum</name>
    <dbReference type="NCBI Taxonomy" id="133409"/>
    <lineage>
        <taxon>Eukaryota</taxon>
        <taxon>Amoebozoa</taxon>
        <taxon>Evosea</taxon>
        <taxon>Eumycetozoa</taxon>
        <taxon>Dictyostelia</taxon>
        <taxon>Dictyosteliales</taxon>
        <taxon>Dictyosteliaceae</taxon>
        <taxon>Polysphondylium</taxon>
    </lineage>
</organism>
<dbReference type="AlphaFoldDB" id="A0A8J4Q365"/>
<keyword evidence="11" id="KW-1185">Reference proteome</keyword>
<feature type="domain" description="BZIP" evidence="9">
    <location>
        <begin position="324"/>
        <end position="387"/>
    </location>
</feature>
<keyword evidence="6" id="KW-0539">Nucleus</keyword>
<keyword evidence="5" id="KW-0804">Transcription</keyword>
<dbReference type="GO" id="GO:0005634">
    <property type="term" value="C:nucleus"/>
    <property type="evidence" value="ECO:0007669"/>
    <property type="project" value="UniProtKB-SubCell"/>
</dbReference>
<reference evidence="10" key="1">
    <citation type="submission" date="2020-01" db="EMBL/GenBank/DDBJ databases">
        <title>Development of genomics and gene disruption for Polysphondylium violaceum indicates a role for the polyketide synthase stlB in stalk morphogenesis.</title>
        <authorList>
            <person name="Narita B."/>
            <person name="Kawabe Y."/>
            <person name="Kin K."/>
            <person name="Saito T."/>
            <person name="Gibbs R."/>
            <person name="Kuspa A."/>
            <person name="Muzny D."/>
            <person name="Queller D."/>
            <person name="Richards S."/>
            <person name="Strassman J."/>
            <person name="Sucgang R."/>
            <person name="Worley K."/>
            <person name="Schaap P."/>
        </authorList>
    </citation>
    <scope>NUCLEOTIDE SEQUENCE</scope>
    <source>
        <strain evidence="10">QSvi11</strain>
    </source>
</reference>
<protein>
    <recommendedName>
        <fullName evidence="9">BZIP domain-containing protein</fullName>
    </recommendedName>
</protein>
<feature type="region of interest" description="Disordered" evidence="8">
    <location>
        <begin position="236"/>
        <end position="290"/>
    </location>
</feature>
<dbReference type="InterPro" id="IPR004827">
    <property type="entry name" value="bZIP"/>
</dbReference>
<evidence type="ECO:0000256" key="2">
    <source>
        <dbReference type="ARBA" id="ARBA00007163"/>
    </source>
</evidence>
<comment type="subcellular location">
    <subcellularLocation>
        <location evidence="1">Nucleus</location>
    </subcellularLocation>
</comment>
<dbReference type="Pfam" id="PF00170">
    <property type="entry name" value="bZIP_1"/>
    <property type="match status" value="1"/>
</dbReference>
<feature type="compositionally biased region" description="Polar residues" evidence="8">
    <location>
        <begin position="300"/>
        <end position="310"/>
    </location>
</feature>
<evidence type="ECO:0000256" key="4">
    <source>
        <dbReference type="ARBA" id="ARBA00023125"/>
    </source>
</evidence>
<evidence type="ECO:0000256" key="7">
    <source>
        <dbReference type="SAM" id="Coils"/>
    </source>
</evidence>
<dbReference type="Gene3D" id="1.20.5.170">
    <property type="match status" value="1"/>
</dbReference>
<dbReference type="Proteomes" id="UP000695562">
    <property type="component" value="Unassembled WGS sequence"/>
</dbReference>
<dbReference type="PROSITE" id="PS50217">
    <property type="entry name" value="BZIP"/>
    <property type="match status" value="1"/>
</dbReference>
<evidence type="ECO:0000256" key="5">
    <source>
        <dbReference type="ARBA" id="ARBA00023163"/>
    </source>
</evidence>
<dbReference type="EMBL" id="AJWJ01000036">
    <property type="protein sequence ID" value="KAF2077199.1"/>
    <property type="molecule type" value="Genomic_DNA"/>
</dbReference>